<name>A0A0F9KKH2_9ZZZZ</name>
<accession>A0A0F9KKH2</accession>
<sequence>MTHVEKQPRIICPGWAGAHTEERVLSEGSEPASHGMCVDCVRAFGLLEQPAPTAGDAAVEALRRFPPPIPPPAGDWPFTSLEWQNKVVAWWNEIARPIVDGERMPAVTTDVDLASEPDRAAFLCGSCGHTSETAEGILAHECASRIAPRRPNPHWRADGGP</sequence>
<proteinExistence type="predicted"/>
<evidence type="ECO:0000313" key="1">
    <source>
        <dbReference type="EMBL" id="KKM82634.1"/>
    </source>
</evidence>
<comment type="caution">
    <text evidence="1">The sequence shown here is derived from an EMBL/GenBank/DDBJ whole genome shotgun (WGS) entry which is preliminary data.</text>
</comment>
<gene>
    <name evidence="1" type="ORF">LCGC14_1317630</name>
</gene>
<dbReference type="EMBL" id="LAZR01007833">
    <property type="protein sequence ID" value="KKM82634.1"/>
    <property type="molecule type" value="Genomic_DNA"/>
</dbReference>
<organism evidence="1">
    <name type="scientific">marine sediment metagenome</name>
    <dbReference type="NCBI Taxonomy" id="412755"/>
    <lineage>
        <taxon>unclassified sequences</taxon>
        <taxon>metagenomes</taxon>
        <taxon>ecological metagenomes</taxon>
    </lineage>
</organism>
<dbReference type="AlphaFoldDB" id="A0A0F9KKH2"/>
<reference evidence="1" key="1">
    <citation type="journal article" date="2015" name="Nature">
        <title>Complex archaea that bridge the gap between prokaryotes and eukaryotes.</title>
        <authorList>
            <person name="Spang A."/>
            <person name="Saw J.H."/>
            <person name="Jorgensen S.L."/>
            <person name="Zaremba-Niedzwiedzka K."/>
            <person name="Martijn J."/>
            <person name="Lind A.E."/>
            <person name="van Eijk R."/>
            <person name="Schleper C."/>
            <person name="Guy L."/>
            <person name="Ettema T.J."/>
        </authorList>
    </citation>
    <scope>NUCLEOTIDE SEQUENCE</scope>
</reference>
<protein>
    <submittedName>
        <fullName evidence="1">Uncharacterized protein</fullName>
    </submittedName>
</protein>